<evidence type="ECO:0000256" key="1">
    <source>
        <dbReference type="SAM" id="MobiDB-lite"/>
    </source>
</evidence>
<organism evidence="2 3">
    <name type="scientific">Steinernema carpocapsae</name>
    <name type="common">Entomopathogenic nematode</name>
    <dbReference type="NCBI Taxonomy" id="34508"/>
    <lineage>
        <taxon>Eukaryota</taxon>
        <taxon>Metazoa</taxon>
        <taxon>Ecdysozoa</taxon>
        <taxon>Nematoda</taxon>
        <taxon>Chromadorea</taxon>
        <taxon>Rhabditida</taxon>
        <taxon>Tylenchina</taxon>
        <taxon>Panagrolaimomorpha</taxon>
        <taxon>Strongyloidoidea</taxon>
        <taxon>Steinernematidae</taxon>
        <taxon>Steinernema</taxon>
    </lineage>
</organism>
<name>A0A4U5LX28_STECR</name>
<feature type="compositionally biased region" description="Basic and acidic residues" evidence="1">
    <location>
        <begin position="157"/>
        <end position="166"/>
    </location>
</feature>
<proteinExistence type="predicted"/>
<feature type="compositionally biased region" description="Basic and acidic residues" evidence="1">
    <location>
        <begin position="179"/>
        <end position="189"/>
    </location>
</feature>
<comment type="caution">
    <text evidence="2">The sequence shown here is derived from an EMBL/GenBank/DDBJ whole genome shotgun (WGS) entry which is preliminary data.</text>
</comment>
<protein>
    <submittedName>
        <fullName evidence="2">Uncharacterized protein</fullName>
    </submittedName>
</protein>
<gene>
    <name evidence="2" type="ORF">L596_027976</name>
</gene>
<evidence type="ECO:0000313" key="2">
    <source>
        <dbReference type="EMBL" id="TKR60781.1"/>
    </source>
</evidence>
<dbReference type="AlphaFoldDB" id="A0A4U5LX28"/>
<feature type="region of interest" description="Disordered" evidence="1">
    <location>
        <begin position="1"/>
        <end position="22"/>
    </location>
</feature>
<sequence length="267" mass="29500">MFDPASVDRLTSPVRAGPAPAGSFGSGLASAGFSMMNGGSESARVVERVICVGSGVSTVSEASEGVSTSRRAVAARNKRANETPEEAEERKRRRRDADRARREARQQSQRQDDVAIAEQQRERNRVWLAASRVRASDAQRQARRVAEAARAAAVRSQENDSERQERLSQMAVRAALARSQEDDVERSQRLMEANRSQNRRSNESENVRDGRLANLRASFRAAQRVVQAANLSIGRRVREPDVNDIGNPDGMCELQGIAFRGRKEAEK</sequence>
<accession>A0A4U5LX28</accession>
<feature type="compositionally biased region" description="Polar residues" evidence="1">
    <location>
        <begin position="60"/>
        <end position="69"/>
    </location>
</feature>
<feature type="region of interest" description="Disordered" evidence="1">
    <location>
        <begin position="153"/>
        <end position="209"/>
    </location>
</feature>
<feature type="compositionally biased region" description="Basic and acidic residues" evidence="1">
    <location>
        <begin position="95"/>
        <end position="117"/>
    </location>
</feature>
<reference evidence="2 3" key="2">
    <citation type="journal article" date="2019" name="G3 (Bethesda)">
        <title>Hybrid Assembly of the Genome of the Entomopathogenic Nematode Steinernema carpocapsae Identifies the X-Chromosome.</title>
        <authorList>
            <person name="Serra L."/>
            <person name="Macchietto M."/>
            <person name="Macias-Munoz A."/>
            <person name="McGill C.J."/>
            <person name="Rodriguez I.M."/>
            <person name="Rodriguez B."/>
            <person name="Murad R."/>
            <person name="Mortazavi A."/>
        </authorList>
    </citation>
    <scope>NUCLEOTIDE SEQUENCE [LARGE SCALE GENOMIC DNA]</scope>
    <source>
        <strain evidence="2 3">ALL</strain>
    </source>
</reference>
<evidence type="ECO:0000313" key="3">
    <source>
        <dbReference type="Proteomes" id="UP000298663"/>
    </source>
</evidence>
<dbReference type="Proteomes" id="UP000298663">
    <property type="component" value="Unassembled WGS sequence"/>
</dbReference>
<keyword evidence="3" id="KW-1185">Reference proteome</keyword>
<feature type="region of interest" description="Disordered" evidence="1">
    <location>
        <begin position="60"/>
        <end position="117"/>
    </location>
</feature>
<dbReference type="EMBL" id="AZBU02000011">
    <property type="protein sequence ID" value="TKR60781.1"/>
    <property type="molecule type" value="Genomic_DNA"/>
</dbReference>
<reference evidence="2 3" key="1">
    <citation type="journal article" date="2015" name="Genome Biol.">
        <title>Comparative genomics of Steinernema reveals deeply conserved gene regulatory networks.</title>
        <authorList>
            <person name="Dillman A.R."/>
            <person name="Macchietto M."/>
            <person name="Porter C.F."/>
            <person name="Rogers A."/>
            <person name="Williams B."/>
            <person name="Antoshechkin I."/>
            <person name="Lee M.M."/>
            <person name="Goodwin Z."/>
            <person name="Lu X."/>
            <person name="Lewis E.E."/>
            <person name="Goodrich-Blair H."/>
            <person name="Stock S.P."/>
            <person name="Adams B.J."/>
            <person name="Sternberg P.W."/>
            <person name="Mortazavi A."/>
        </authorList>
    </citation>
    <scope>NUCLEOTIDE SEQUENCE [LARGE SCALE GENOMIC DNA]</scope>
    <source>
        <strain evidence="2 3">ALL</strain>
    </source>
</reference>
<feature type="compositionally biased region" description="Basic and acidic residues" evidence="1">
    <location>
        <begin position="200"/>
        <end position="209"/>
    </location>
</feature>